<keyword evidence="4 5" id="KW-0093">Biotin biosynthesis</keyword>
<dbReference type="PANTHER" id="PTHR43861">
    <property type="entry name" value="TRANS-ACONITATE 2-METHYLTRANSFERASE-RELATED"/>
    <property type="match status" value="1"/>
</dbReference>
<evidence type="ECO:0000259" key="6">
    <source>
        <dbReference type="Pfam" id="PF13649"/>
    </source>
</evidence>
<reference evidence="8" key="1">
    <citation type="journal article" date="2019" name="Int. J. Syst. Evol. Microbiol.">
        <title>The Global Catalogue of Microorganisms (GCM) 10K type strain sequencing project: providing services to taxonomists for standard genome sequencing and annotation.</title>
        <authorList>
            <consortium name="The Broad Institute Genomics Platform"/>
            <consortium name="The Broad Institute Genome Sequencing Center for Infectious Disease"/>
            <person name="Wu L."/>
            <person name="Ma J."/>
        </authorList>
    </citation>
    <scope>NUCLEOTIDE SEQUENCE [LARGE SCALE GENOMIC DNA]</scope>
    <source>
        <strain evidence="8">WYCCWR 12678</strain>
    </source>
</reference>
<feature type="domain" description="Methyltransferase" evidence="6">
    <location>
        <begin position="57"/>
        <end position="148"/>
    </location>
</feature>
<dbReference type="InterPro" id="IPR041698">
    <property type="entry name" value="Methyltransf_25"/>
</dbReference>
<accession>A0ABV9Q0D9</accession>
<comment type="function">
    <text evidence="5">Converts the free carboxyl group of a malonyl-thioester to its methyl ester by transfer of a methyl group from S-adenosyl-L-methionine (SAM). It allows to synthesize pimeloyl-ACP via the fatty acid synthetic pathway.</text>
</comment>
<dbReference type="InterPro" id="IPR029063">
    <property type="entry name" value="SAM-dependent_MTases_sf"/>
</dbReference>
<evidence type="ECO:0000256" key="1">
    <source>
        <dbReference type="ARBA" id="ARBA00022603"/>
    </source>
</evidence>
<dbReference type="Pfam" id="PF13649">
    <property type="entry name" value="Methyltransf_25"/>
    <property type="match status" value="1"/>
</dbReference>
<dbReference type="RefSeq" id="WP_380025583.1">
    <property type="nucleotide sequence ID" value="NZ_JBHSHC010000080.1"/>
</dbReference>
<sequence length="279" mass="31431">MITAGIDKRLLQKRFSQNAKTYDQYANVQKNMAGKLMDLALGSFSAADFDQARELRILEIGCGTGFLTSQLLRHFPDASVTAVDLAPGMIEIAKQRIAEAPVDFRVGDIEEMELDDTYDLIISNATFQWLNQLPCTVKRLFDVLQPQGVLLFSTFGPRTFEELHTSFQLAQRRFGLPDQDRPGQSFYSSSELKKQVSDALDPCDYAIELSESLEVERFHSVRDFLTSVKKIGASNSNAGPHCQRPGVMKAMIAIYDRQYRQEDTIPATYHAIFMKIGKL</sequence>
<evidence type="ECO:0000256" key="4">
    <source>
        <dbReference type="ARBA" id="ARBA00022756"/>
    </source>
</evidence>
<dbReference type="GO" id="GO:0102130">
    <property type="term" value="F:malonyl-CoA methyltransferase activity"/>
    <property type="evidence" value="ECO:0007669"/>
    <property type="project" value="UniProtKB-EC"/>
</dbReference>
<dbReference type="NCBIfam" id="TIGR02072">
    <property type="entry name" value="BioC"/>
    <property type="match status" value="1"/>
</dbReference>
<proteinExistence type="inferred from homology"/>
<keyword evidence="8" id="KW-1185">Reference proteome</keyword>
<protein>
    <recommendedName>
        <fullName evidence="5">Malonyl-[acyl-carrier protein] O-methyltransferase</fullName>
        <shortName evidence="5">Malonyl-ACP O-methyltransferase</shortName>
        <ecNumber evidence="5">2.1.1.197</ecNumber>
    </recommendedName>
    <alternativeName>
        <fullName evidence="5">Biotin synthesis protein BioC</fullName>
    </alternativeName>
</protein>
<name>A0ABV9Q0D9_9BACL</name>
<dbReference type="InterPro" id="IPR011814">
    <property type="entry name" value="BioC"/>
</dbReference>
<dbReference type="EC" id="2.1.1.197" evidence="5"/>
<keyword evidence="1 5" id="KW-0489">Methyltransferase</keyword>
<dbReference type="EMBL" id="JBHSHC010000080">
    <property type="protein sequence ID" value="MFC4767661.1"/>
    <property type="molecule type" value="Genomic_DNA"/>
</dbReference>
<dbReference type="SUPFAM" id="SSF53335">
    <property type="entry name" value="S-adenosyl-L-methionine-dependent methyltransferases"/>
    <property type="match status" value="1"/>
</dbReference>
<keyword evidence="3 5" id="KW-0949">S-adenosyl-L-methionine</keyword>
<dbReference type="GO" id="GO:0032259">
    <property type="term" value="P:methylation"/>
    <property type="evidence" value="ECO:0007669"/>
    <property type="project" value="UniProtKB-KW"/>
</dbReference>
<dbReference type="HAMAP" id="MF_00835">
    <property type="entry name" value="BioC"/>
    <property type="match status" value="1"/>
</dbReference>
<comment type="pathway">
    <text evidence="5">Cofactor biosynthesis; biotin biosynthesis.</text>
</comment>
<organism evidence="7 8">
    <name type="scientific">Effusibacillus consociatus</name>
    <dbReference type="NCBI Taxonomy" id="1117041"/>
    <lineage>
        <taxon>Bacteria</taxon>
        <taxon>Bacillati</taxon>
        <taxon>Bacillota</taxon>
        <taxon>Bacilli</taxon>
        <taxon>Bacillales</taxon>
        <taxon>Alicyclobacillaceae</taxon>
        <taxon>Effusibacillus</taxon>
    </lineage>
</organism>
<evidence type="ECO:0000313" key="7">
    <source>
        <dbReference type="EMBL" id="MFC4767661.1"/>
    </source>
</evidence>
<dbReference type="Proteomes" id="UP001596002">
    <property type="component" value="Unassembled WGS sequence"/>
</dbReference>
<evidence type="ECO:0000256" key="2">
    <source>
        <dbReference type="ARBA" id="ARBA00022679"/>
    </source>
</evidence>
<comment type="similarity">
    <text evidence="5">Belongs to the methyltransferase superfamily.</text>
</comment>
<evidence type="ECO:0000256" key="3">
    <source>
        <dbReference type="ARBA" id="ARBA00022691"/>
    </source>
</evidence>
<gene>
    <name evidence="5 7" type="primary">bioC</name>
    <name evidence="7" type="ORF">ACFO8Q_09835</name>
</gene>
<comment type="caution">
    <text evidence="7">The sequence shown here is derived from an EMBL/GenBank/DDBJ whole genome shotgun (WGS) entry which is preliminary data.</text>
</comment>
<evidence type="ECO:0000313" key="8">
    <source>
        <dbReference type="Proteomes" id="UP001596002"/>
    </source>
</evidence>
<comment type="catalytic activity">
    <reaction evidence="5">
        <text>malonyl-[ACP] + S-adenosyl-L-methionine = malonyl-[ACP] methyl ester + S-adenosyl-L-homocysteine</text>
        <dbReference type="Rhea" id="RHEA:17105"/>
        <dbReference type="Rhea" id="RHEA-COMP:9623"/>
        <dbReference type="Rhea" id="RHEA-COMP:9954"/>
        <dbReference type="ChEBI" id="CHEBI:57856"/>
        <dbReference type="ChEBI" id="CHEBI:59789"/>
        <dbReference type="ChEBI" id="CHEBI:78449"/>
        <dbReference type="ChEBI" id="CHEBI:78845"/>
        <dbReference type="EC" id="2.1.1.197"/>
    </reaction>
</comment>
<dbReference type="CDD" id="cd02440">
    <property type="entry name" value="AdoMet_MTases"/>
    <property type="match status" value="1"/>
</dbReference>
<dbReference type="Gene3D" id="3.40.50.150">
    <property type="entry name" value="Vaccinia Virus protein VP39"/>
    <property type="match status" value="1"/>
</dbReference>
<keyword evidence="2 5" id="KW-0808">Transferase</keyword>
<evidence type="ECO:0000256" key="5">
    <source>
        <dbReference type="HAMAP-Rule" id="MF_00835"/>
    </source>
</evidence>
<dbReference type="PANTHER" id="PTHR43861:SF3">
    <property type="entry name" value="PUTATIVE (AFU_ORTHOLOGUE AFUA_2G14390)-RELATED"/>
    <property type="match status" value="1"/>
</dbReference>